<dbReference type="SUPFAM" id="SSF54518">
    <property type="entry name" value="Tubby C-terminal domain-like"/>
    <property type="match status" value="1"/>
</dbReference>
<dbReference type="InterPro" id="IPR007612">
    <property type="entry name" value="LOR"/>
</dbReference>
<dbReference type="RefSeq" id="WP_379731887.1">
    <property type="nucleotide sequence ID" value="NZ_JBHSWZ010000160.1"/>
</dbReference>
<protein>
    <submittedName>
        <fullName evidence="1">LURP-one-related/scramblase family protein</fullName>
    </submittedName>
</protein>
<sequence>MVGRQPTSVTDDYDLERIELADDSYTVEQGLIRNKFRALDADGDVVLRGKQKMLKLKEQFPFVDADDEEVFEVNAGSMLDVAGDYTLTDAATDEEVVILDNDYSLLQDTWKIRDADTEAKLAEINSRGALTTMARNSLPFGELIPHKYEITDADGDHVGTIEGQFSLRDRYDVTIDDASDVPTEPVVAAAMVIDAIQGN</sequence>
<organism evidence="1 2">
    <name type="scientific">Halolamina salina</name>
    <dbReference type="NCBI Taxonomy" id="1220023"/>
    <lineage>
        <taxon>Archaea</taxon>
        <taxon>Methanobacteriati</taxon>
        <taxon>Methanobacteriota</taxon>
        <taxon>Stenosarchaea group</taxon>
        <taxon>Halobacteria</taxon>
        <taxon>Halobacteriales</taxon>
        <taxon>Haloferacaceae</taxon>
    </lineage>
</organism>
<keyword evidence="2" id="KW-1185">Reference proteome</keyword>
<dbReference type="Pfam" id="PF04525">
    <property type="entry name" value="LOR"/>
    <property type="match status" value="1"/>
</dbReference>
<dbReference type="EMBL" id="JBHUDH010000046">
    <property type="protein sequence ID" value="MFD1525767.1"/>
    <property type="molecule type" value="Genomic_DNA"/>
</dbReference>
<dbReference type="InterPro" id="IPR025659">
    <property type="entry name" value="Tubby-like_C"/>
</dbReference>
<dbReference type="Proteomes" id="UP001597111">
    <property type="component" value="Unassembled WGS sequence"/>
</dbReference>
<evidence type="ECO:0000313" key="2">
    <source>
        <dbReference type="Proteomes" id="UP001597111"/>
    </source>
</evidence>
<name>A0ABD6B4B7_9EURY</name>
<dbReference type="AlphaFoldDB" id="A0ABD6B4B7"/>
<reference evidence="1 2" key="1">
    <citation type="journal article" date="2019" name="Int. J. Syst. Evol. Microbiol.">
        <title>The Global Catalogue of Microorganisms (GCM) 10K type strain sequencing project: providing services to taxonomists for standard genome sequencing and annotation.</title>
        <authorList>
            <consortium name="The Broad Institute Genomics Platform"/>
            <consortium name="The Broad Institute Genome Sequencing Center for Infectious Disease"/>
            <person name="Wu L."/>
            <person name="Ma J."/>
        </authorList>
    </citation>
    <scope>NUCLEOTIDE SEQUENCE [LARGE SCALE GENOMIC DNA]</scope>
    <source>
        <strain evidence="1 2">CGMCC 1.12285</strain>
    </source>
</reference>
<comment type="caution">
    <text evidence="1">The sequence shown here is derived from an EMBL/GenBank/DDBJ whole genome shotgun (WGS) entry which is preliminary data.</text>
</comment>
<evidence type="ECO:0000313" key="1">
    <source>
        <dbReference type="EMBL" id="MFD1525767.1"/>
    </source>
</evidence>
<gene>
    <name evidence="1" type="ORF">ACFR9S_05525</name>
</gene>
<accession>A0ABD6B4B7</accession>
<proteinExistence type="predicted"/>